<dbReference type="Proteomes" id="UP000245523">
    <property type="component" value="Unassembled WGS sequence"/>
</dbReference>
<protein>
    <submittedName>
        <fullName evidence="1">Uncharacterized protein</fullName>
    </submittedName>
</protein>
<comment type="caution">
    <text evidence="1">The sequence shown here is derived from an EMBL/GenBank/DDBJ whole genome shotgun (WGS) entry which is preliminary data.</text>
</comment>
<accession>A0ABX5LH07</accession>
<proteinExistence type="predicted"/>
<gene>
    <name evidence="1" type="ORF">B0H50_1781</name>
</gene>
<organism evidence="1 2">
    <name type="scientific">Hallerella porci</name>
    <dbReference type="NCBI Taxonomy" id="1945871"/>
    <lineage>
        <taxon>Bacteria</taxon>
        <taxon>Pseudomonadati</taxon>
        <taxon>Fibrobacterota</taxon>
        <taxon>Fibrobacteria</taxon>
        <taxon>Fibrobacterales</taxon>
        <taxon>Fibrobacteraceae</taxon>
        <taxon>Hallerella</taxon>
    </lineage>
</organism>
<sequence>MKILQTKMDDEAYNENNDDSNSITEWTFNKLFYDKGDNSLKFRSLEEIKSNISADEYEKIELNKIKDDFFDNHYLGFSYLMPKQDNQQGFYSSVFKDINAEGIGLSPLESRRAFYFLKPELEGFFDPQCVKTITISSSGENSGKLDFVRYLSFLEASSICVVAFRQPC</sequence>
<evidence type="ECO:0000313" key="2">
    <source>
        <dbReference type="Proteomes" id="UP000245523"/>
    </source>
</evidence>
<reference evidence="1 2" key="1">
    <citation type="submission" date="2018-05" db="EMBL/GenBank/DDBJ databases">
        <title>Animal gut microbial communities from fecal samples from Wisconsin, USA.</title>
        <authorList>
            <person name="Neumann A."/>
        </authorList>
    </citation>
    <scope>NUCLEOTIDE SEQUENCE [LARGE SCALE GENOMIC DNA]</scope>
    <source>
        <strain evidence="1 2">UWS4</strain>
    </source>
</reference>
<name>A0ABX5LH07_9BACT</name>
<keyword evidence="2" id="KW-1185">Reference proteome</keyword>
<evidence type="ECO:0000313" key="1">
    <source>
        <dbReference type="EMBL" id="PWK80825.1"/>
    </source>
</evidence>
<dbReference type="EMBL" id="QGHD01000078">
    <property type="protein sequence ID" value="PWK80825.1"/>
    <property type="molecule type" value="Genomic_DNA"/>
</dbReference>